<organism evidence="1 2">
    <name type="scientific">Gymnopilus dilepis</name>
    <dbReference type="NCBI Taxonomy" id="231916"/>
    <lineage>
        <taxon>Eukaryota</taxon>
        <taxon>Fungi</taxon>
        <taxon>Dikarya</taxon>
        <taxon>Basidiomycota</taxon>
        <taxon>Agaricomycotina</taxon>
        <taxon>Agaricomycetes</taxon>
        <taxon>Agaricomycetidae</taxon>
        <taxon>Agaricales</taxon>
        <taxon>Agaricineae</taxon>
        <taxon>Hymenogastraceae</taxon>
        <taxon>Gymnopilus</taxon>
    </lineage>
</organism>
<sequence>MPSSRPAAVECDVQVSTAGVDPKDHPGKFRDNWSGVHGHFNEASNGKNETLCRAWLPSNAEDVAGVVGQELQESRHQLWPQPTRVLA</sequence>
<dbReference type="EMBL" id="NHYE01004611">
    <property type="protein sequence ID" value="PPQ83534.1"/>
    <property type="molecule type" value="Genomic_DNA"/>
</dbReference>
<gene>
    <name evidence="1" type="ORF">CVT26_004301</name>
</gene>
<evidence type="ECO:0000313" key="2">
    <source>
        <dbReference type="Proteomes" id="UP000284706"/>
    </source>
</evidence>
<protein>
    <submittedName>
        <fullName evidence="1">Uncharacterized protein</fullName>
    </submittedName>
</protein>
<dbReference type="Proteomes" id="UP000284706">
    <property type="component" value="Unassembled WGS sequence"/>
</dbReference>
<dbReference type="InParanoid" id="A0A409WYD2"/>
<proteinExistence type="predicted"/>
<accession>A0A409WYD2</accession>
<comment type="caution">
    <text evidence="1">The sequence shown here is derived from an EMBL/GenBank/DDBJ whole genome shotgun (WGS) entry which is preliminary data.</text>
</comment>
<keyword evidence="2" id="KW-1185">Reference proteome</keyword>
<evidence type="ECO:0000313" key="1">
    <source>
        <dbReference type="EMBL" id="PPQ83534.1"/>
    </source>
</evidence>
<name>A0A409WYD2_9AGAR</name>
<dbReference type="AlphaFoldDB" id="A0A409WYD2"/>
<reference evidence="1 2" key="1">
    <citation type="journal article" date="2018" name="Evol. Lett.">
        <title>Horizontal gene cluster transfer increased hallucinogenic mushroom diversity.</title>
        <authorList>
            <person name="Reynolds H.T."/>
            <person name="Vijayakumar V."/>
            <person name="Gluck-Thaler E."/>
            <person name="Korotkin H.B."/>
            <person name="Matheny P.B."/>
            <person name="Slot J.C."/>
        </authorList>
    </citation>
    <scope>NUCLEOTIDE SEQUENCE [LARGE SCALE GENOMIC DNA]</scope>
    <source>
        <strain evidence="1 2">SRW20</strain>
    </source>
</reference>